<comment type="subcellular location">
    <subcellularLocation>
        <location evidence="1">Membrane</location>
        <topology evidence="1">Multi-pass membrane protein</topology>
    </subcellularLocation>
</comment>
<keyword evidence="2 5" id="KW-0812">Transmembrane</keyword>
<keyword evidence="7" id="KW-0436">Ligase</keyword>
<feature type="transmembrane region" description="Helical" evidence="5">
    <location>
        <begin position="165"/>
        <end position="188"/>
    </location>
</feature>
<feature type="transmembrane region" description="Helical" evidence="5">
    <location>
        <begin position="249"/>
        <end position="267"/>
    </location>
</feature>
<dbReference type="AlphaFoldDB" id="A0A3D9IVS3"/>
<dbReference type="PANTHER" id="PTHR37422">
    <property type="entry name" value="TEICHURONIC ACID BIOSYNTHESIS PROTEIN TUAE"/>
    <property type="match status" value="1"/>
</dbReference>
<evidence type="ECO:0000259" key="6">
    <source>
        <dbReference type="Pfam" id="PF04932"/>
    </source>
</evidence>
<keyword evidence="4 5" id="KW-0472">Membrane</keyword>
<evidence type="ECO:0000313" key="8">
    <source>
        <dbReference type="Proteomes" id="UP000256869"/>
    </source>
</evidence>
<feature type="transmembrane region" description="Helical" evidence="5">
    <location>
        <begin position="333"/>
        <end position="358"/>
    </location>
</feature>
<feature type="transmembrane region" description="Helical" evidence="5">
    <location>
        <begin position="33"/>
        <end position="49"/>
    </location>
</feature>
<proteinExistence type="predicted"/>
<dbReference type="Proteomes" id="UP000256869">
    <property type="component" value="Unassembled WGS sequence"/>
</dbReference>
<protein>
    <submittedName>
        <fullName evidence="7">O-antigen ligase-like membrane protein</fullName>
    </submittedName>
</protein>
<feature type="domain" description="O-antigen ligase-related" evidence="6">
    <location>
        <begin position="200"/>
        <end position="350"/>
    </location>
</feature>
<feature type="transmembrane region" description="Helical" evidence="5">
    <location>
        <begin position="200"/>
        <end position="229"/>
    </location>
</feature>
<dbReference type="Pfam" id="PF04932">
    <property type="entry name" value="Wzy_C"/>
    <property type="match status" value="1"/>
</dbReference>
<reference evidence="7 8" key="1">
    <citation type="submission" date="2018-07" db="EMBL/GenBank/DDBJ databases">
        <title>Genomic Encyclopedia of Type Strains, Phase III (KMG-III): the genomes of soil and plant-associated and newly described type strains.</title>
        <authorList>
            <person name="Whitman W."/>
        </authorList>
    </citation>
    <scope>NUCLEOTIDE SEQUENCE [LARGE SCALE GENOMIC DNA]</scope>
    <source>
        <strain evidence="7 8">CECT 8236</strain>
    </source>
</reference>
<feature type="transmembrane region" description="Helical" evidence="5">
    <location>
        <begin position="90"/>
        <end position="107"/>
    </location>
</feature>
<gene>
    <name evidence="7" type="ORF">DFP95_101313</name>
</gene>
<evidence type="ECO:0000256" key="2">
    <source>
        <dbReference type="ARBA" id="ARBA00022692"/>
    </source>
</evidence>
<dbReference type="GO" id="GO:0016020">
    <property type="term" value="C:membrane"/>
    <property type="evidence" value="ECO:0007669"/>
    <property type="project" value="UniProtKB-SubCell"/>
</dbReference>
<sequence length="418" mass="47727">MNRHHIWFLLFLLMAIVAPKISLSWIVGGNNSLSLGIIGLLGWLIFTKRGQIKVVESNQKYLLKIILCIGLYCLTISVFTLNIVSILYSIQYFMYIFLSLLVYRRYLNEIVISQIGMNTLVNILLVVGFISALGVFLSLAVGPIYASQVGAYTIHWNGLNLTRGVGFYSSANFAGTFQMIFSLVGIFLQKYATLRYKKLITFLIIVSLLLTFSRSAIFSFIIAFCFVYGIRLFSGLLNNNLKLKLKSALILILVINIFVIFVISLYLNKNSVILQGFFGEQFSNDLLSRTEKWNSGWSMWLEMSKTQEVLGVGFRNSMQINPITGAWMTPHNFYIAFLIEFGLIGLALYLIIIISMFLRTCLNIYNKFEQMNKFILGTFIALMIQNYSELFLYDPVLVSILILVIYFSIYQKHLKLGN</sequence>
<feature type="transmembrane region" description="Helical" evidence="5">
    <location>
        <begin position="61"/>
        <end position="84"/>
    </location>
</feature>
<dbReference type="PANTHER" id="PTHR37422:SF13">
    <property type="entry name" value="LIPOPOLYSACCHARIDE BIOSYNTHESIS PROTEIN PA4999-RELATED"/>
    <property type="match status" value="1"/>
</dbReference>
<dbReference type="InterPro" id="IPR007016">
    <property type="entry name" value="O-antigen_ligase-rel_domated"/>
</dbReference>
<dbReference type="GO" id="GO:0016874">
    <property type="term" value="F:ligase activity"/>
    <property type="evidence" value="ECO:0007669"/>
    <property type="project" value="UniProtKB-KW"/>
</dbReference>
<feature type="transmembrane region" description="Helical" evidence="5">
    <location>
        <begin position="119"/>
        <end position="145"/>
    </location>
</feature>
<evidence type="ECO:0000256" key="1">
    <source>
        <dbReference type="ARBA" id="ARBA00004141"/>
    </source>
</evidence>
<evidence type="ECO:0000256" key="5">
    <source>
        <dbReference type="SAM" id="Phobius"/>
    </source>
</evidence>
<dbReference type="EMBL" id="QRDY01000001">
    <property type="protein sequence ID" value="RED65821.1"/>
    <property type="molecule type" value="Genomic_DNA"/>
</dbReference>
<comment type="caution">
    <text evidence="7">The sequence shown here is derived from an EMBL/GenBank/DDBJ whole genome shotgun (WGS) entry which is preliminary data.</text>
</comment>
<feature type="transmembrane region" description="Helical" evidence="5">
    <location>
        <begin position="7"/>
        <end position="27"/>
    </location>
</feature>
<keyword evidence="3 5" id="KW-1133">Transmembrane helix</keyword>
<evidence type="ECO:0000313" key="7">
    <source>
        <dbReference type="EMBL" id="RED65821.1"/>
    </source>
</evidence>
<name>A0A3D9IVS3_9BACL</name>
<dbReference type="RefSeq" id="WP_115990798.1">
    <property type="nucleotide sequence ID" value="NZ_QRDY01000001.1"/>
</dbReference>
<accession>A0A3D9IVS3</accession>
<dbReference type="InterPro" id="IPR051533">
    <property type="entry name" value="WaaL-like"/>
</dbReference>
<evidence type="ECO:0000256" key="4">
    <source>
        <dbReference type="ARBA" id="ARBA00023136"/>
    </source>
</evidence>
<feature type="transmembrane region" description="Helical" evidence="5">
    <location>
        <begin position="390"/>
        <end position="409"/>
    </location>
</feature>
<organism evidence="7 8">
    <name type="scientific">Cohnella lupini</name>
    <dbReference type="NCBI Taxonomy" id="1294267"/>
    <lineage>
        <taxon>Bacteria</taxon>
        <taxon>Bacillati</taxon>
        <taxon>Bacillota</taxon>
        <taxon>Bacilli</taxon>
        <taxon>Bacillales</taxon>
        <taxon>Paenibacillaceae</taxon>
        <taxon>Cohnella</taxon>
    </lineage>
</organism>
<keyword evidence="8" id="KW-1185">Reference proteome</keyword>
<evidence type="ECO:0000256" key="3">
    <source>
        <dbReference type="ARBA" id="ARBA00022989"/>
    </source>
</evidence>